<feature type="binding site" evidence="4">
    <location>
        <position position="91"/>
    </location>
    <ligand>
        <name>Zn(2+)</name>
        <dbReference type="ChEBI" id="CHEBI:29105"/>
        <label>1</label>
    </ligand>
</feature>
<dbReference type="EC" id="3.1.4.-" evidence="5"/>
<feature type="compositionally biased region" description="Polar residues" evidence="6">
    <location>
        <begin position="891"/>
        <end position="900"/>
    </location>
</feature>
<feature type="compositionally biased region" description="Polar residues" evidence="6">
    <location>
        <begin position="631"/>
        <end position="652"/>
    </location>
</feature>
<evidence type="ECO:0000256" key="2">
    <source>
        <dbReference type="ARBA" id="ARBA00022801"/>
    </source>
</evidence>
<name>A0A9P7ZXR4_MORAP</name>
<dbReference type="SMART" id="SM00471">
    <property type="entry name" value="HDc"/>
    <property type="match status" value="1"/>
</dbReference>
<feature type="compositionally biased region" description="Pro residues" evidence="6">
    <location>
        <begin position="256"/>
        <end position="269"/>
    </location>
</feature>
<dbReference type="EMBL" id="JAIFTL010000396">
    <property type="protein sequence ID" value="KAG9319685.1"/>
    <property type="molecule type" value="Genomic_DNA"/>
</dbReference>
<feature type="compositionally biased region" description="Low complexity" evidence="6">
    <location>
        <begin position="540"/>
        <end position="568"/>
    </location>
</feature>
<keyword evidence="2 5" id="KW-0378">Hydrolase</keyword>
<feature type="binding site" evidence="4">
    <location>
        <position position="368"/>
    </location>
    <ligand>
        <name>Zn(2+)</name>
        <dbReference type="ChEBI" id="CHEBI:29105"/>
        <label>1</label>
    </ligand>
</feature>
<dbReference type="InterPro" id="IPR023088">
    <property type="entry name" value="PDEase"/>
</dbReference>
<feature type="compositionally biased region" description="Polar residues" evidence="6">
    <location>
        <begin position="580"/>
        <end position="610"/>
    </location>
</feature>
<feature type="compositionally biased region" description="Polar residues" evidence="6">
    <location>
        <begin position="480"/>
        <end position="489"/>
    </location>
</feature>
<accession>A0A9P7ZXR4</accession>
<dbReference type="GO" id="GO:0007165">
    <property type="term" value="P:signal transduction"/>
    <property type="evidence" value="ECO:0007669"/>
    <property type="project" value="InterPro"/>
</dbReference>
<evidence type="ECO:0000256" key="3">
    <source>
        <dbReference type="PIRSR" id="PIRSR623088-1"/>
    </source>
</evidence>
<feature type="region of interest" description="Disordered" evidence="6">
    <location>
        <begin position="230"/>
        <end position="352"/>
    </location>
</feature>
<feature type="compositionally biased region" description="Low complexity" evidence="6">
    <location>
        <begin position="798"/>
        <end position="813"/>
    </location>
</feature>
<dbReference type="InterPro" id="IPR002073">
    <property type="entry name" value="PDEase_catalytic_dom"/>
</dbReference>
<feature type="compositionally biased region" description="Low complexity" evidence="6">
    <location>
        <begin position="322"/>
        <end position="348"/>
    </location>
</feature>
<comment type="similarity">
    <text evidence="5">Belongs to the cyclic nucleotide phosphodiesterase family.</text>
</comment>
<evidence type="ECO:0000256" key="5">
    <source>
        <dbReference type="RuleBase" id="RU363067"/>
    </source>
</evidence>
<feature type="compositionally biased region" description="Low complexity" evidence="6">
    <location>
        <begin position="711"/>
        <end position="736"/>
    </location>
</feature>
<dbReference type="CDD" id="cd00077">
    <property type="entry name" value="HDc"/>
    <property type="match status" value="1"/>
</dbReference>
<keyword evidence="1 4" id="KW-0479">Metal-binding</keyword>
<dbReference type="PROSITE" id="PS00126">
    <property type="entry name" value="PDEASE_I_1"/>
    <property type="match status" value="1"/>
</dbReference>
<dbReference type="GO" id="GO:0004114">
    <property type="term" value="F:3',5'-cyclic-nucleotide phosphodiesterase activity"/>
    <property type="evidence" value="ECO:0007669"/>
    <property type="project" value="InterPro"/>
</dbReference>
<feature type="binding site" evidence="4">
    <location>
        <position position="127"/>
    </location>
    <ligand>
        <name>Zn(2+)</name>
        <dbReference type="ChEBI" id="CHEBI:29105"/>
        <label>1</label>
    </ligand>
</feature>
<dbReference type="GO" id="GO:0046872">
    <property type="term" value="F:metal ion binding"/>
    <property type="evidence" value="ECO:0007669"/>
    <property type="project" value="UniProtKB-KW"/>
</dbReference>
<feature type="region of interest" description="Disordered" evidence="6">
    <location>
        <begin position="508"/>
        <end position="664"/>
    </location>
</feature>
<feature type="active site" description="Proton donor" evidence="3">
    <location>
        <position position="87"/>
    </location>
</feature>
<dbReference type="InterPro" id="IPR036971">
    <property type="entry name" value="PDEase_catalytic_dom_sf"/>
</dbReference>
<dbReference type="SUPFAM" id="SSF109604">
    <property type="entry name" value="HD-domain/PDEase-like"/>
    <property type="match status" value="1"/>
</dbReference>
<evidence type="ECO:0000313" key="8">
    <source>
        <dbReference type="EMBL" id="KAG9319685.1"/>
    </source>
</evidence>
<evidence type="ECO:0000313" key="9">
    <source>
        <dbReference type="Proteomes" id="UP000717515"/>
    </source>
</evidence>
<feature type="binding site" evidence="4">
    <location>
        <position position="128"/>
    </location>
    <ligand>
        <name>Zn(2+)</name>
        <dbReference type="ChEBI" id="CHEBI:29105"/>
        <label>1</label>
    </ligand>
</feature>
<evidence type="ECO:0000256" key="1">
    <source>
        <dbReference type="ARBA" id="ARBA00022723"/>
    </source>
</evidence>
<feature type="binding site" evidence="4">
    <location>
        <position position="128"/>
    </location>
    <ligand>
        <name>Zn(2+)</name>
        <dbReference type="ChEBI" id="CHEBI:29105"/>
        <label>2</label>
    </ligand>
</feature>
<protein>
    <recommendedName>
        <fullName evidence="5">Phosphodiesterase</fullName>
        <ecNumber evidence="5">3.1.4.-</ecNumber>
    </recommendedName>
</protein>
<reference evidence="8" key="1">
    <citation type="submission" date="2021-07" db="EMBL/GenBank/DDBJ databases">
        <title>Draft genome of Mortierella alpina, strain LL118, isolated from an aspen leaf litter sample.</title>
        <authorList>
            <person name="Yang S."/>
            <person name="Vinatzer B.A."/>
        </authorList>
    </citation>
    <scope>NUCLEOTIDE SEQUENCE</scope>
    <source>
        <strain evidence="8">LL118</strain>
    </source>
</reference>
<dbReference type="AlphaFoldDB" id="A0A9P7ZXR4"/>
<sequence>MLLLRHCRLSSEDLITCERALLRFVSGRAKPVDLDFNVWDYTVPEIYGYILGMFVRLELVDCLGITSGELLDFIIDVDRGYRATFYHSFYHAADVTAVLYHMLQGMRASQYLSKPDMAALLLAGLCHDIGHPGLNNLFQVNAKTELVKDHGEASVLEKYSCSLAMELVTKHALFRNIAHSPTATQPEGQPATESAMREAMIKAILATDMSFHYDMLNNLSALIEATTSPLSSSASDAESETDPDQDGSELDLQQSSPPPPPMLPPPTQPHPSIRVREPTSALSIEQRKQKTVSIASPLCASSEPSTPDPTGCAMRGHRRLSSNDSSCSQDSIDSTSSSTPQSISSRSPADFTPEQRQNLCNCLLHAADISNAVKPWTVCKRWSDLVVQEFFRQGDIEKAQGLPVSPNMDRNQHNQPQISLGFGDFVVQPYFEAFVDLLPDASPVLASLANNRDQWLALQQSSQQFGNDPYLSVDPLEDPNLSSRPSSPTMPYISSGRRVSVAAGVLVLDDTQPHRAPRRLRHSTNTEPGHPHRKIKRSLSSRSMSTSLQNLHAGSTRSSGSSGKLSQGQETLASVLKRQASLTERSSGSTPNIFSHVQPRSSLSECITPQSSLLPPPPPSPLTHVADASIPKTSDSSSNNQKGVTSGNSNDSKPSKDEHGSKSFRQKRLASLQVGGNVVGSIRQEYGDGYIVPNSQQSGPGHIPNSPFEDPSSPAAAASSPAGQASASSPSTSQAGNRSSTPAVMMNRIKYDWALSPTLPEIPNGSRFGYGPLDGMDEPALTPTGELDNLKTDLTKIVTLPSSSSSPTTPITKPRAKSEAVSPTFRRSIESDPVPPSRKDEAADRGIPSIVRTVDSSNEDLSMRFVVGPSKEGSDKSVRSSTSSDGAVAISTASSPRESA</sequence>
<feature type="region of interest" description="Disordered" evidence="6">
    <location>
        <begin position="467"/>
        <end position="495"/>
    </location>
</feature>
<dbReference type="PRINTS" id="PR00387">
    <property type="entry name" value="PDIESTERASE1"/>
</dbReference>
<dbReference type="PANTHER" id="PTHR11347">
    <property type="entry name" value="CYCLIC NUCLEOTIDE PHOSPHODIESTERASE"/>
    <property type="match status" value="1"/>
</dbReference>
<feature type="region of interest" description="Disordered" evidence="6">
    <location>
        <begin position="798"/>
        <end position="900"/>
    </location>
</feature>
<evidence type="ECO:0000259" key="7">
    <source>
        <dbReference type="PROSITE" id="PS51845"/>
    </source>
</evidence>
<dbReference type="Pfam" id="PF00233">
    <property type="entry name" value="PDEase_I"/>
    <property type="match status" value="2"/>
</dbReference>
<dbReference type="InterPro" id="IPR023174">
    <property type="entry name" value="PDEase_CS"/>
</dbReference>
<dbReference type="PROSITE" id="PS51845">
    <property type="entry name" value="PDEASE_I_2"/>
    <property type="match status" value="1"/>
</dbReference>
<gene>
    <name evidence="8" type="ORF">KVV02_007787</name>
</gene>
<feature type="region of interest" description="Disordered" evidence="6">
    <location>
        <begin position="689"/>
        <end position="740"/>
    </location>
</feature>
<evidence type="ECO:0000256" key="4">
    <source>
        <dbReference type="PIRSR" id="PIRSR623088-3"/>
    </source>
</evidence>
<dbReference type="Gene3D" id="1.10.1300.10">
    <property type="entry name" value="3'5'-cyclic nucleotide phosphodiesterase, catalytic domain"/>
    <property type="match status" value="1"/>
</dbReference>
<comment type="cofactor">
    <cofactor evidence="5">
        <name>a divalent metal cation</name>
        <dbReference type="ChEBI" id="CHEBI:60240"/>
    </cofactor>
    <text evidence="5">Binds 2 divalent metal cations per subunit. Site 1 may preferentially bind zinc ions, while site 2 has a preference for magnesium and/or manganese ions.</text>
</comment>
<feature type="domain" description="PDEase" evidence="7">
    <location>
        <begin position="10"/>
        <end position="462"/>
    </location>
</feature>
<proteinExistence type="inferred from homology"/>
<dbReference type="InterPro" id="IPR003607">
    <property type="entry name" value="HD/PDEase_dom"/>
</dbReference>
<comment type="caution">
    <text evidence="8">The sequence shown here is derived from an EMBL/GenBank/DDBJ whole genome shotgun (WGS) entry which is preliminary data.</text>
</comment>
<evidence type="ECO:0000256" key="6">
    <source>
        <dbReference type="SAM" id="MobiDB-lite"/>
    </source>
</evidence>
<dbReference type="Proteomes" id="UP000717515">
    <property type="component" value="Unassembled WGS sequence"/>
</dbReference>
<organism evidence="8 9">
    <name type="scientific">Mortierella alpina</name>
    <name type="common">Oleaginous fungus</name>
    <name type="synonym">Mortierella renispora</name>
    <dbReference type="NCBI Taxonomy" id="64518"/>
    <lineage>
        <taxon>Eukaryota</taxon>
        <taxon>Fungi</taxon>
        <taxon>Fungi incertae sedis</taxon>
        <taxon>Mucoromycota</taxon>
        <taxon>Mortierellomycotina</taxon>
        <taxon>Mortierellomycetes</taxon>
        <taxon>Mortierellales</taxon>
        <taxon>Mortierellaceae</taxon>
        <taxon>Mortierella</taxon>
    </lineage>
</organism>
<feature type="compositionally biased region" description="Acidic residues" evidence="6">
    <location>
        <begin position="237"/>
        <end position="249"/>
    </location>
</feature>